<proteinExistence type="predicted"/>
<name>A0A9N8ZQ66_9GLOM</name>
<accession>A0A9N8ZQ66</accession>
<dbReference type="OrthoDB" id="2433744at2759"/>
<dbReference type="Proteomes" id="UP000789570">
    <property type="component" value="Unassembled WGS sequence"/>
</dbReference>
<sequence length="285" mass="32592">MMNAEARPQADTLPCLFAKLTEIYSSSRNKSIHINQRKRLRHTIDKNVLQLSTADNTPQLKAVNEIGIQVSLSHPDMDSLLLQLSQNEANLYALEFQRQQDVKLINKYRQIINDDQQIINELKSQIKDLLFENQQSINIGKQKHCHECDKNEIENSKCKCPQYNAKLLTLAKIQQETEQITPEKEDSTKSFIFRSHKFETDISDKHTNSISITQRSIPQKDVNIPDIHVPDPLPVNPNSITNVHKVLDHIQEISGINNGLSGNTLSAWSTSRENEHVKSLCRVEL</sequence>
<evidence type="ECO:0000313" key="1">
    <source>
        <dbReference type="EMBL" id="CAG8503225.1"/>
    </source>
</evidence>
<evidence type="ECO:0000313" key="2">
    <source>
        <dbReference type="Proteomes" id="UP000789570"/>
    </source>
</evidence>
<feature type="non-terminal residue" evidence="1">
    <location>
        <position position="285"/>
    </location>
</feature>
<dbReference type="AlphaFoldDB" id="A0A9N8ZQ66"/>
<dbReference type="EMBL" id="CAJVPQ010000694">
    <property type="protein sequence ID" value="CAG8503225.1"/>
    <property type="molecule type" value="Genomic_DNA"/>
</dbReference>
<protein>
    <submittedName>
        <fullName evidence="1">1246_t:CDS:1</fullName>
    </submittedName>
</protein>
<comment type="caution">
    <text evidence="1">The sequence shown here is derived from an EMBL/GenBank/DDBJ whole genome shotgun (WGS) entry which is preliminary data.</text>
</comment>
<organism evidence="1 2">
    <name type="scientific">Funneliformis caledonium</name>
    <dbReference type="NCBI Taxonomy" id="1117310"/>
    <lineage>
        <taxon>Eukaryota</taxon>
        <taxon>Fungi</taxon>
        <taxon>Fungi incertae sedis</taxon>
        <taxon>Mucoromycota</taxon>
        <taxon>Glomeromycotina</taxon>
        <taxon>Glomeromycetes</taxon>
        <taxon>Glomerales</taxon>
        <taxon>Glomeraceae</taxon>
        <taxon>Funneliformis</taxon>
    </lineage>
</organism>
<gene>
    <name evidence="1" type="ORF">FCALED_LOCUS3814</name>
</gene>
<reference evidence="1" key="1">
    <citation type="submission" date="2021-06" db="EMBL/GenBank/DDBJ databases">
        <authorList>
            <person name="Kallberg Y."/>
            <person name="Tangrot J."/>
            <person name="Rosling A."/>
        </authorList>
    </citation>
    <scope>NUCLEOTIDE SEQUENCE</scope>
    <source>
        <strain evidence="1">UK204</strain>
    </source>
</reference>
<keyword evidence="2" id="KW-1185">Reference proteome</keyword>